<reference evidence="1" key="1">
    <citation type="submission" date="2023-12" db="EMBL/GenBank/DDBJ databases">
        <title>Genome assembly of Anisodus tanguticus.</title>
        <authorList>
            <person name="Wang Y.-J."/>
        </authorList>
    </citation>
    <scope>NUCLEOTIDE SEQUENCE</scope>
    <source>
        <strain evidence="1">KB-2021</strain>
        <tissue evidence="1">Leaf</tissue>
    </source>
</reference>
<dbReference type="Proteomes" id="UP001291623">
    <property type="component" value="Unassembled WGS sequence"/>
</dbReference>
<dbReference type="EMBL" id="JAVYJV010000020">
    <property type="protein sequence ID" value="KAK4344415.1"/>
    <property type="molecule type" value="Genomic_DNA"/>
</dbReference>
<gene>
    <name evidence="1" type="ORF">RND71_037509</name>
</gene>
<evidence type="ECO:0000313" key="1">
    <source>
        <dbReference type="EMBL" id="KAK4344415.1"/>
    </source>
</evidence>
<dbReference type="AlphaFoldDB" id="A0AAE1R387"/>
<protein>
    <submittedName>
        <fullName evidence="1">Uncharacterized protein</fullName>
    </submittedName>
</protein>
<accession>A0AAE1R387</accession>
<organism evidence="1 2">
    <name type="scientific">Anisodus tanguticus</name>
    <dbReference type="NCBI Taxonomy" id="243964"/>
    <lineage>
        <taxon>Eukaryota</taxon>
        <taxon>Viridiplantae</taxon>
        <taxon>Streptophyta</taxon>
        <taxon>Embryophyta</taxon>
        <taxon>Tracheophyta</taxon>
        <taxon>Spermatophyta</taxon>
        <taxon>Magnoliopsida</taxon>
        <taxon>eudicotyledons</taxon>
        <taxon>Gunneridae</taxon>
        <taxon>Pentapetalae</taxon>
        <taxon>asterids</taxon>
        <taxon>lamiids</taxon>
        <taxon>Solanales</taxon>
        <taxon>Solanaceae</taxon>
        <taxon>Solanoideae</taxon>
        <taxon>Hyoscyameae</taxon>
        <taxon>Anisodus</taxon>
    </lineage>
</organism>
<evidence type="ECO:0000313" key="2">
    <source>
        <dbReference type="Proteomes" id="UP001291623"/>
    </source>
</evidence>
<comment type="caution">
    <text evidence="1">The sequence shown here is derived from an EMBL/GenBank/DDBJ whole genome shotgun (WGS) entry which is preliminary data.</text>
</comment>
<proteinExistence type="predicted"/>
<sequence>MEMAGSATRNSLWRSLRLLLIILGLDMWNILDKSSGKKRQQMADKENNFPELQPSIRLPREQEERKLTFISCLSRWKAGGRFARLGKFMLCIYKFEDTGRVREFFQQIIYDQLPSY</sequence>
<keyword evidence="2" id="KW-1185">Reference proteome</keyword>
<name>A0AAE1R387_9SOLA</name>